<evidence type="ECO:0000313" key="1">
    <source>
        <dbReference type="EMBL" id="AKT38724.1"/>
    </source>
</evidence>
<gene>
    <name evidence="1" type="ORF">CMC5_028680</name>
</gene>
<dbReference type="AlphaFoldDB" id="A0A0K1ED01"/>
<keyword evidence="2" id="KW-1185">Reference proteome</keyword>
<accession>A0A0K1ED01</accession>
<name>A0A0K1ED01_CHOCO</name>
<dbReference type="Proteomes" id="UP000067626">
    <property type="component" value="Chromosome"/>
</dbReference>
<reference evidence="1 2" key="1">
    <citation type="submission" date="2015-07" db="EMBL/GenBank/DDBJ databases">
        <title>Genome analysis of myxobacterium Chondromyces crocatus Cm c5 reveals a high potential for natural compound synthesis and the genetic basis for the loss of fruiting body formation.</title>
        <authorList>
            <person name="Zaburannyi N."/>
            <person name="Bunk B."/>
            <person name="Maier J."/>
            <person name="Overmann J."/>
            <person name="Mueller R."/>
        </authorList>
    </citation>
    <scope>NUCLEOTIDE SEQUENCE [LARGE SCALE GENOMIC DNA]</scope>
    <source>
        <strain evidence="1 2">Cm c5</strain>
    </source>
</reference>
<organism evidence="1 2">
    <name type="scientific">Chondromyces crocatus</name>
    <dbReference type="NCBI Taxonomy" id="52"/>
    <lineage>
        <taxon>Bacteria</taxon>
        <taxon>Pseudomonadati</taxon>
        <taxon>Myxococcota</taxon>
        <taxon>Polyangia</taxon>
        <taxon>Polyangiales</taxon>
        <taxon>Polyangiaceae</taxon>
        <taxon>Chondromyces</taxon>
    </lineage>
</organism>
<proteinExistence type="predicted"/>
<evidence type="ECO:0000313" key="2">
    <source>
        <dbReference type="Proteomes" id="UP000067626"/>
    </source>
</evidence>
<dbReference type="KEGG" id="ccro:CMC5_028680"/>
<protein>
    <submittedName>
        <fullName evidence="1">Uncharacterized protein</fullName>
    </submittedName>
</protein>
<dbReference type="EMBL" id="CP012159">
    <property type="protein sequence ID" value="AKT38724.1"/>
    <property type="molecule type" value="Genomic_DNA"/>
</dbReference>
<sequence length="33" mass="3702">MTAPLRDWVVAYINVTRLSVNASCIRVLVKEPS</sequence>